<dbReference type="GO" id="GO:0016987">
    <property type="term" value="F:sigma factor activity"/>
    <property type="evidence" value="ECO:0007669"/>
    <property type="project" value="UniProtKB-KW"/>
</dbReference>
<evidence type="ECO:0000256" key="5">
    <source>
        <dbReference type="ARBA" id="ARBA00023163"/>
    </source>
</evidence>
<dbReference type="EMBL" id="FNLN01000017">
    <property type="protein sequence ID" value="SDU02000.1"/>
    <property type="molecule type" value="Genomic_DNA"/>
</dbReference>
<dbReference type="PANTHER" id="PTHR43133">
    <property type="entry name" value="RNA POLYMERASE ECF-TYPE SIGMA FACTO"/>
    <property type="match status" value="1"/>
</dbReference>
<dbReference type="InterPro" id="IPR000838">
    <property type="entry name" value="RNA_pol_sigma70_ECF_CS"/>
</dbReference>
<dbReference type="Pfam" id="PF04542">
    <property type="entry name" value="Sigma70_r2"/>
    <property type="match status" value="1"/>
</dbReference>
<dbReference type="InterPro" id="IPR013325">
    <property type="entry name" value="RNA_pol_sigma_r2"/>
</dbReference>
<dbReference type="NCBIfam" id="TIGR02937">
    <property type="entry name" value="sigma70-ECF"/>
    <property type="match status" value="1"/>
</dbReference>
<keyword evidence="4 6" id="KW-0238">DNA-binding</keyword>
<accession>A0A0S3AKV3</accession>
<evidence type="ECO:0000256" key="1">
    <source>
        <dbReference type="ARBA" id="ARBA00010641"/>
    </source>
</evidence>
<evidence type="ECO:0000313" key="10">
    <source>
        <dbReference type="Proteomes" id="UP000181998"/>
    </source>
</evidence>
<dbReference type="PANTHER" id="PTHR43133:SF8">
    <property type="entry name" value="RNA POLYMERASE SIGMA FACTOR HI_1459-RELATED"/>
    <property type="match status" value="1"/>
</dbReference>
<name>A0A0S3AKV3_9PROT</name>
<dbReference type="Proteomes" id="UP000182882">
    <property type="component" value="Unassembled WGS sequence"/>
</dbReference>
<dbReference type="InterPro" id="IPR007627">
    <property type="entry name" value="RNA_pol_sigma70_r2"/>
</dbReference>
<dbReference type="STRING" id="44577.ATY38_11545"/>
<proteinExistence type="inferred from homology"/>
<reference evidence="11" key="2">
    <citation type="submission" date="2016-10" db="EMBL/GenBank/DDBJ databases">
        <authorList>
            <person name="Varghese N."/>
            <person name="Submissions S."/>
        </authorList>
    </citation>
    <scope>NUCLEOTIDE SEQUENCE [LARGE SCALE GENOMIC DNA]</scope>
    <source>
        <strain evidence="11">Nm10</strain>
    </source>
</reference>
<keyword evidence="2 6" id="KW-0805">Transcription regulation</keyword>
<evidence type="ECO:0000256" key="3">
    <source>
        <dbReference type="ARBA" id="ARBA00023082"/>
    </source>
</evidence>
<evidence type="ECO:0000259" key="7">
    <source>
        <dbReference type="Pfam" id="PF04542"/>
    </source>
</evidence>
<protein>
    <recommendedName>
        <fullName evidence="6">RNA polymerase sigma factor</fullName>
    </recommendedName>
</protein>
<dbReference type="InterPro" id="IPR036388">
    <property type="entry name" value="WH-like_DNA-bd_sf"/>
</dbReference>
<dbReference type="AlphaFoldDB" id="A0A0S3AKV3"/>
<feature type="domain" description="RNA polymerase sigma-70 region 2" evidence="7">
    <location>
        <begin position="28"/>
        <end position="94"/>
    </location>
</feature>
<comment type="similarity">
    <text evidence="1 6">Belongs to the sigma-70 factor family. ECF subfamily.</text>
</comment>
<dbReference type="GO" id="GO:0006352">
    <property type="term" value="P:DNA-templated transcription initiation"/>
    <property type="evidence" value="ECO:0007669"/>
    <property type="project" value="InterPro"/>
</dbReference>
<dbReference type="SUPFAM" id="SSF88659">
    <property type="entry name" value="Sigma3 and sigma4 domains of RNA polymerase sigma factors"/>
    <property type="match status" value="1"/>
</dbReference>
<dbReference type="KEGG" id="nur:ATY38_11545"/>
<evidence type="ECO:0000256" key="4">
    <source>
        <dbReference type="ARBA" id="ARBA00023125"/>
    </source>
</evidence>
<evidence type="ECO:0000313" key="11">
    <source>
        <dbReference type="Proteomes" id="UP000182882"/>
    </source>
</evidence>
<dbReference type="Gene3D" id="1.10.1740.10">
    <property type="match status" value="1"/>
</dbReference>
<organism evidence="8 11">
    <name type="scientific">Nitrosomonas ureae</name>
    <dbReference type="NCBI Taxonomy" id="44577"/>
    <lineage>
        <taxon>Bacteria</taxon>
        <taxon>Pseudomonadati</taxon>
        <taxon>Pseudomonadota</taxon>
        <taxon>Betaproteobacteria</taxon>
        <taxon>Nitrosomonadales</taxon>
        <taxon>Nitrosomonadaceae</taxon>
        <taxon>Nitrosomonas</taxon>
    </lineage>
</organism>
<evidence type="ECO:0000256" key="6">
    <source>
        <dbReference type="RuleBase" id="RU000716"/>
    </source>
</evidence>
<dbReference type="RefSeq" id="WP_062559437.1">
    <property type="nucleotide sequence ID" value="NZ_CP013341.1"/>
</dbReference>
<reference evidence="8 10" key="1">
    <citation type="submission" date="2016-10" db="EMBL/GenBank/DDBJ databases">
        <authorList>
            <person name="de Groot N.N."/>
        </authorList>
    </citation>
    <scope>NUCLEOTIDE SEQUENCE [LARGE SCALE GENOMIC DNA]</scope>
    <source>
        <strain evidence="8">Nm10</strain>
        <strain evidence="9 10">Nm9</strain>
    </source>
</reference>
<dbReference type="OrthoDB" id="9784272at2"/>
<keyword evidence="11" id="KW-1185">Reference proteome</keyword>
<keyword evidence="5 6" id="KW-0804">Transcription</keyword>
<dbReference type="GO" id="GO:0003677">
    <property type="term" value="F:DNA binding"/>
    <property type="evidence" value="ECO:0007669"/>
    <property type="project" value="UniProtKB-KW"/>
</dbReference>
<evidence type="ECO:0000313" key="8">
    <source>
        <dbReference type="EMBL" id="SDU02000.1"/>
    </source>
</evidence>
<dbReference type="SUPFAM" id="SSF88946">
    <property type="entry name" value="Sigma2 domain of RNA polymerase sigma factors"/>
    <property type="match status" value="1"/>
</dbReference>
<dbReference type="InterPro" id="IPR014284">
    <property type="entry name" value="RNA_pol_sigma-70_dom"/>
</dbReference>
<sequence>MKQEQQELDCVLQIRAGGKQRAEGISTLYRKYAPQMKRYYMRNGKSLAQAEDLLQDVFIQVIHNIDSYRHEGAFSAWIWTIARNRLISEYRKSGNHVSEIEFDENLIENVPINSAHNSDQDELKKCVHEAFERFSQQHQERAHALTLFAIYGWTIEEMSSFLGRTIAATREYLSQSRKKLRPFLKPCFDFLTP</sequence>
<dbReference type="Proteomes" id="UP000181998">
    <property type="component" value="Unassembled WGS sequence"/>
</dbReference>
<dbReference type="PROSITE" id="PS01063">
    <property type="entry name" value="SIGMA70_ECF"/>
    <property type="match status" value="1"/>
</dbReference>
<dbReference type="InterPro" id="IPR013324">
    <property type="entry name" value="RNA_pol_sigma_r3/r4-like"/>
</dbReference>
<evidence type="ECO:0000256" key="2">
    <source>
        <dbReference type="ARBA" id="ARBA00023015"/>
    </source>
</evidence>
<gene>
    <name evidence="8" type="ORF">SAMN05216406_11757</name>
    <name evidence="9" type="ORF">SAMN05421510_100251</name>
</gene>
<dbReference type="EMBL" id="FOFX01000002">
    <property type="protein sequence ID" value="SEP70284.1"/>
    <property type="molecule type" value="Genomic_DNA"/>
</dbReference>
<dbReference type="InterPro" id="IPR039425">
    <property type="entry name" value="RNA_pol_sigma-70-like"/>
</dbReference>
<keyword evidence="3 6" id="KW-0731">Sigma factor</keyword>
<evidence type="ECO:0000313" key="9">
    <source>
        <dbReference type="EMBL" id="SEP70284.1"/>
    </source>
</evidence>
<dbReference type="Gene3D" id="1.10.10.10">
    <property type="entry name" value="Winged helix-like DNA-binding domain superfamily/Winged helix DNA-binding domain"/>
    <property type="match status" value="1"/>
</dbReference>